<dbReference type="GO" id="GO:0004751">
    <property type="term" value="F:ribose-5-phosphate isomerase activity"/>
    <property type="evidence" value="ECO:0007669"/>
    <property type="project" value="UniProtKB-EC"/>
</dbReference>
<dbReference type="Gene3D" id="3.40.1400.10">
    <property type="entry name" value="Sugar-phosphate isomerase, RpiB/LacA/LacB"/>
    <property type="match status" value="1"/>
</dbReference>
<dbReference type="InterPro" id="IPR036569">
    <property type="entry name" value="RpiB_LacA_LacB_sf"/>
</dbReference>
<comment type="similarity">
    <text evidence="1">Belongs to the LacAB/RpiB family.</text>
</comment>
<feature type="binding site" evidence="4">
    <location>
        <position position="136"/>
    </location>
    <ligand>
        <name>D-ribulose 5-phosphate</name>
        <dbReference type="ChEBI" id="CHEBI:58121"/>
    </ligand>
</feature>
<feature type="active site" description="Proton acceptor" evidence="3">
    <location>
        <position position="65"/>
    </location>
</feature>
<evidence type="ECO:0000256" key="4">
    <source>
        <dbReference type="PIRSR" id="PIRSR005384-2"/>
    </source>
</evidence>
<dbReference type="GeneID" id="97030141"/>
<reference evidence="5 6" key="1">
    <citation type="submission" date="2019-01" db="EMBL/GenBank/DDBJ databases">
        <title>Draft Genome Sequences of Helcococcus ovis Strains Isolated from the Uterus and Vagina of Dairy Cows with Metritis.</title>
        <authorList>
            <person name="Cunha F."/>
            <person name="Jeon S.J."/>
            <person name="Kutzer P."/>
            <person name="Galvao K.N."/>
        </authorList>
    </citation>
    <scope>NUCLEOTIDE SEQUENCE [LARGE SCALE GENOMIC DNA]</scope>
    <source>
        <strain evidence="5 6">KG-37</strain>
    </source>
</reference>
<dbReference type="PANTHER" id="PTHR30345:SF0">
    <property type="entry name" value="DNA DAMAGE-REPAIR_TOLERATION PROTEIN DRT102"/>
    <property type="match status" value="1"/>
</dbReference>
<dbReference type="InterPro" id="IPR003500">
    <property type="entry name" value="RpiB_LacA_LacB"/>
</dbReference>
<proteinExistence type="inferred from homology"/>
<dbReference type="NCBIfam" id="TIGR01120">
    <property type="entry name" value="rpiB"/>
    <property type="match status" value="1"/>
</dbReference>
<feature type="active site" description="Proton donor" evidence="3">
    <location>
        <position position="98"/>
    </location>
</feature>
<feature type="binding site" evidence="4">
    <location>
        <position position="99"/>
    </location>
    <ligand>
        <name>D-ribulose 5-phosphate</name>
        <dbReference type="ChEBI" id="CHEBI:58121"/>
    </ligand>
</feature>
<dbReference type="AlphaFoldDB" id="A0A4V6QJ19"/>
<protein>
    <submittedName>
        <fullName evidence="5">Ribose 5-phosphate isomerase B</fullName>
        <ecNumber evidence="5">5.3.1.6</ecNumber>
    </submittedName>
</protein>
<feature type="binding site" evidence="4">
    <location>
        <position position="109"/>
    </location>
    <ligand>
        <name>D-ribulose 5-phosphate</name>
        <dbReference type="ChEBI" id="CHEBI:58121"/>
    </ligand>
</feature>
<keyword evidence="6" id="KW-1185">Reference proteome</keyword>
<dbReference type="Pfam" id="PF02502">
    <property type="entry name" value="LacAB_rpiB"/>
    <property type="match status" value="1"/>
</dbReference>
<dbReference type="RefSeq" id="WP_134711337.1">
    <property type="nucleotide sequence ID" value="NZ_CP119081.1"/>
</dbReference>
<name>A0A4V6QJ19_9FIRM</name>
<accession>A0A4V6QJ19</accession>
<feature type="binding site" evidence="4">
    <location>
        <begin position="8"/>
        <end position="9"/>
    </location>
    <ligand>
        <name>D-ribulose 5-phosphate</name>
        <dbReference type="ChEBI" id="CHEBI:58121"/>
    </ligand>
</feature>
<keyword evidence="2 5" id="KW-0413">Isomerase</keyword>
<dbReference type="InterPro" id="IPR004785">
    <property type="entry name" value="RpiB"/>
</dbReference>
<feature type="binding site" evidence="4">
    <location>
        <begin position="66"/>
        <end position="70"/>
    </location>
    <ligand>
        <name>D-ribulose 5-phosphate</name>
        <dbReference type="ChEBI" id="CHEBI:58121"/>
    </ligand>
</feature>
<dbReference type="SUPFAM" id="SSF89623">
    <property type="entry name" value="Ribose/Galactose isomerase RpiB/AlsB"/>
    <property type="match status" value="1"/>
</dbReference>
<dbReference type="OrthoDB" id="1778624at2"/>
<dbReference type="NCBIfam" id="TIGR00689">
    <property type="entry name" value="rpiB_lacA_lacB"/>
    <property type="match status" value="1"/>
</dbReference>
<dbReference type="NCBIfam" id="NF004051">
    <property type="entry name" value="PRK05571.1"/>
    <property type="match status" value="1"/>
</dbReference>
<dbReference type="Proteomes" id="UP000297454">
    <property type="component" value="Unassembled WGS sequence"/>
</dbReference>
<feature type="binding site" evidence="4">
    <location>
        <position position="132"/>
    </location>
    <ligand>
        <name>D-ribulose 5-phosphate</name>
        <dbReference type="ChEBI" id="CHEBI:58121"/>
    </ligand>
</feature>
<evidence type="ECO:0000313" key="6">
    <source>
        <dbReference type="Proteomes" id="UP000297454"/>
    </source>
</evidence>
<evidence type="ECO:0000256" key="1">
    <source>
        <dbReference type="ARBA" id="ARBA00008754"/>
    </source>
</evidence>
<dbReference type="PANTHER" id="PTHR30345">
    <property type="entry name" value="RIBOSE-5-PHOSPHATE ISOMERASE B"/>
    <property type="match status" value="1"/>
</dbReference>
<dbReference type="EMBL" id="SCFR01000005">
    <property type="protein sequence ID" value="TFF66963.1"/>
    <property type="molecule type" value="Genomic_DNA"/>
</dbReference>
<gene>
    <name evidence="5" type="primary">rpiB</name>
    <name evidence="5" type="ORF">EQF91_02225</name>
</gene>
<evidence type="ECO:0000256" key="3">
    <source>
        <dbReference type="PIRSR" id="PIRSR005384-1"/>
    </source>
</evidence>
<dbReference type="GO" id="GO:0019316">
    <property type="term" value="P:D-allose catabolic process"/>
    <property type="evidence" value="ECO:0007669"/>
    <property type="project" value="TreeGrafter"/>
</dbReference>
<comment type="caution">
    <text evidence="5">The sequence shown here is derived from an EMBL/GenBank/DDBJ whole genome shotgun (WGS) entry which is preliminary data.</text>
</comment>
<organism evidence="5 6">
    <name type="scientific">Helcococcus ovis</name>
    <dbReference type="NCBI Taxonomy" id="72026"/>
    <lineage>
        <taxon>Bacteria</taxon>
        <taxon>Bacillati</taxon>
        <taxon>Bacillota</taxon>
        <taxon>Tissierellia</taxon>
        <taxon>Tissierellales</taxon>
        <taxon>Peptoniphilaceae</taxon>
        <taxon>Helcococcus</taxon>
    </lineage>
</organism>
<evidence type="ECO:0000256" key="2">
    <source>
        <dbReference type="ARBA" id="ARBA00023235"/>
    </source>
</evidence>
<evidence type="ECO:0000313" key="5">
    <source>
        <dbReference type="EMBL" id="TFF66963.1"/>
    </source>
</evidence>
<dbReference type="GO" id="GO:0009052">
    <property type="term" value="P:pentose-phosphate shunt, non-oxidative branch"/>
    <property type="evidence" value="ECO:0007669"/>
    <property type="project" value="TreeGrafter"/>
</dbReference>
<sequence length="142" mass="15489">MKIGITSDHAGYDLKETIKKYLIDNGYEVVDFGPENANSVDYPDFAKKLTKSVISEEVKYGIGICGTGIGMNIACNKAKGIRAALCSDPLSASLTRQHNNANILNLGARIIGDELAKNIVDNFLNSEFEGGRHQNRVNKIED</sequence>
<dbReference type="EC" id="5.3.1.6" evidence="5"/>
<dbReference type="PIRSF" id="PIRSF005384">
    <property type="entry name" value="RpiB_LacA_B"/>
    <property type="match status" value="1"/>
</dbReference>